<name>A0A4P9YU42_9FUNG</name>
<evidence type="ECO:0000256" key="7">
    <source>
        <dbReference type="SAM" id="SignalP"/>
    </source>
</evidence>
<dbReference type="PANTHER" id="PTHR45894">
    <property type="entry name" value="RNA-BINDING PROTEIN 8A"/>
    <property type="match status" value="1"/>
</dbReference>
<evidence type="ECO:0000256" key="4">
    <source>
        <dbReference type="ARBA" id="ARBA00022884"/>
    </source>
</evidence>
<evidence type="ECO:0000313" key="9">
    <source>
        <dbReference type="EMBL" id="RKP23268.1"/>
    </source>
</evidence>
<evidence type="ECO:0000256" key="2">
    <source>
        <dbReference type="ARBA" id="ARBA00004496"/>
    </source>
</evidence>
<dbReference type="OrthoDB" id="15688at2759"/>
<dbReference type="PROSITE" id="PS50102">
    <property type="entry name" value="RRM"/>
    <property type="match status" value="1"/>
</dbReference>
<proteinExistence type="predicted"/>
<dbReference type="InterPro" id="IPR008111">
    <property type="entry name" value="RNA-bd_8"/>
</dbReference>
<keyword evidence="7" id="KW-0732">Signal</keyword>
<gene>
    <name evidence="9" type="ORF">SYNPS1DRAFT_18891</name>
</gene>
<dbReference type="SUPFAM" id="SSF54928">
    <property type="entry name" value="RNA-binding domain, RBD"/>
    <property type="match status" value="1"/>
</dbReference>
<dbReference type="GO" id="GO:0005737">
    <property type="term" value="C:cytoplasm"/>
    <property type="evidence" value="ECO:0007669"/>
    <property type="project" value="UniProtKB-SubCell"/>
</dbReference>
<organism evidence="9 10">
    <name type="scientific">Syncephalis pseudoplumigaleata</name>
    <dbReference type="NCBI Taxonomy" id="1712513"/>
    <lineage>
        <taxon>Eukaryota</taxon>
        <taxon>Fungi</taxon>
        <taxon>Fungi incertae sedis</taxon>
        <taxon>Zoopagomycota</taxon>
        <taxon>Zoopagomycotina</taxon>
        <taxon>Zoopagomycetes</taxon>
        <taxon>Zoopagales</taxon>
        <taxon>Piptocephalidaceae</taxon>
        <taxon>Syncephalis</taxon>
    </lineage>
</organism>
<keyword evidence="4 6" id="KW-0694">RNA-binding</keyword>
<dbReference type="Proteomes" id="UP000278143">
    <property type="component" value="Unassembled WGS sequence"/>
</dbReference>
<keyword evidence="3" id="KW-0963">Cytoplasm</keyword>
<dbReference type="Pfam" id="PF00076">
    <property type="entry name" value="RRM_1"/>
    <property type="match status" value="1"/>
</dbReference>
<evidence type="ECO:0000256" key="5">
    <source>
        <dbReference type="ARBA" id="ARBA00023242"/>
    </source>
</evidence>
<dbReference type="GO" id="GO:0005634">
    <property type="term" value="C:nucleus"/>
    <property type="evidence" value="ECO:0007669"/>
    <property type="project" value="UniProtKB-SubCell"/>
</dbReference>
<accession>A0A4P9YU42</accession>
<evidence type="ECO:0000256" key="1">
    <source>
        <dbReference type="ARBA" id="ARBA00004123"/>
    </source>
</evidence>
<dbReference type="InterPro" id="IPR035979">
    <property type="entry name" value="RBD_domain_sf"/>
</dbReference>
<dbReference type="AlphaFoldDB" id="A0A4P9YU42"/>
<dbReference type="CDD" id="cd12324">
    <property type="entry name" value="RRM_RBM8"/>
    <property type="match status" value="1"/>
</dbReference>
<dbReference type="SMART" id="SM00360">
    <property type="entry name" value="RRM"/>
    <property type="match status" value="1"/>
</dbReference>
<evidence type="ECO:0000313" key="10">
    <source>
        <dbReference type="Proteomes" id="UP000278143"/>
    </source>
</evidence>
<dbReference type="GO" id="GO:0003729">
    <property type="term" value="F:mRNA binding"/>
    <property type="evidence" value="ECO:0007669"/>
    <property type="project" value="InterPro"/>
</dbReference>
<dbReference type="Gene3D" id="3.30.70.330">
    <property type="match status" value="1"/>
</dbReference>
<comment type="subcellular location">
    <subcellularLocation>
        <location evidence="2">Cytoplasm</location>
    </subcellularLocation>
    <subcellularLocation>
        <location evidence="1">Nucleus</location>
    </subcellularLocation>
</comment>
<evidence type="ECO:0000256" key="3">
    <source>
        <dbReference type="ARBA" id="ARBA00022490"/>
    </source>
</evidence>
<dbReference type="InterPro" id="IPR012677">
    <property type="entry name" value="Nucleotide-bd_a/b_plait_sf"/>
</dbReference>
<dbReference type="PRINTS" id="PR01738">
    <property type="entry name" value="RNABINDINGM8"/>
</dbReference>
<reference evidence="10" key="1">
    <citation type="journal article" date="2018" name="Nat. Microbiol.">
        <title>Leveraging single-cell genomics to expand the fungal tree of life.</title>
        <authorList>
            <person name="Ahrendt S.R."/>
            <person name="Quandt C.A."/>
            <person name="Ciobanu D."/>
            <person name="Clum A."/>
            <person name="Salamov A."/>
            <person name="Andreopoulos B."/>
            <person name="Cheng J.F."/>
            <person name="Woyke T."/>
            <person name="Pelin A."/>
            <person name="Henrissat B."/>
            <person name="Reynolds N.K."/>
            <person name="Benny G.L."/>
            <person name="Smith M.E."/>
            <person name="James T.Y."/>
            <person name="Grigoriev I.V."/>
        </authorList>
    </citation>
    <scope>NUCLEOTIDE SEQUENCE [LARGE SCALE GENOMIC DNA]</scope>
    <source>
        <strain evidence="10">Benny S71-1</strain>
    </source>
</reference>
<dbReference type="GO" id="GO:0006396">
    <property type="term" value="P:RNA processing"/>
    <property type="evidence" value="ECO:0007669"/>
    <property type="project" value="InterPro"/>
</dbReference>
<sequence length="102" mass="11615">MPCAILAVEGWIVLVTGVHEEATEEDVSERFADYGAIQNLHLNLDRRTGYVKGYALIEYETYKEARAAIDEENGKEMLGQTIHCDFAFVRPPREEGEVRGRR</sequence>
<dbReference type="EMBL" id="KZ991153">
    <property type="protein sequence ID" value="RKP23268.1"/>
    <property type="molecule type" value="Genomic_DNA"/>
</dbReference>
<keyword evidence="10" id="KW-1185">Reference proteome</keyword>
<dbReference type="InterPro" id="IPR000504">
    <property type="entry name" value="RRM_dom"/>
</dbReference>
<feature type="signal peptide" evidence="7">
    <location>
        <begin position="1"/>
        <end position="17"/>
    </location>
</feature>
<evidence type="ECO:0000256" key="6">
    <source>
        <dbReference type="PROSITE-ProRule" id="PRU00176"/>
    </source>
</evidence>
<feature type="chain" id="PRO_5020610861" description="RRM domain-containing protein" evidence="7">
    <location>
        <begin position="18"/>
        <end position="102"/>
    </location>
</feature>
<protein>
    <recommendedName>
        <fullName evidence="8">RRM domain-containing protein</fullName>
    </recommendedName>
</protein>
<keyword evidence="5" id="KW-0539">Nucleus</keyword>
<feature type="domain" description="RRM" evidence="8">
    <location>
        <begin position="11"/>
        <end position="89"/>
    </location>
</feature>
<dbReference type="InterPro" id="IPR033744">
    <property type="entry name" value="RRM_RBM8"/>
</dbReference>
<evidence type="ECO:0000259" key="8">
    <source>
        <dbReference type="PROSITE" id="PS50102"/>
    </source>
</evidence>